<dbReference type="GO" id="GO:0005654">
    <property type="term" value="C:nucleoplasm"/>
    <property type="evidence" value="ECO:0007669"/>
    <property type="project" value="UniProtKB-ARBA"/>
</dbReference>
<feature type="region of interest" description="Disordered" evidence="6">
    <location>
        <begin position="432"/>
        <end position="473"/>
    </location>
</feature>
<organism evidence="7 8">
    <name type="scientific">Ramazzottius varieornatus</name>
    <name type="common">Water bear</name>
    <name type="synonym">Tardigrade</name>
    <dbReference type="NCBI Taxonomy" id="947166"/>
    <lineage>
        <taxon>Eukaryota</taxon>
        <taxon>Metazoa</taxon>
        <taxon>Ecdysozoa</taxon>
        <taxon>Tardigrada</taxon>
        <taxon>Eutardigrada</taxon>
        <taxon>Parachela</taxon>
        <taxon>Hypsibioidea</taxon>
        <taxon>Ramazzottiidae</taxon>
        <taxon>Ramazzottius</taxon>
    </lineage>
</organism>
<comment type="subcellular location">
    <subcellularLocation>
        <location evidence="1">Nucleus</location>
    </subcellularLocation>
</comment>
<protein>
    <submittedName>
        <fullName evidence="7">Uncharacterized protein</fullName>
    </submittedName>
</protein>
<evidence type="ECO:0000256" key="3">
    <source>
        <dbReference type="ARBA" id="ARBA00023015"/>
    </source>
</evidence>
<dbReference type="InterPro" id="IPR013907">
    <property type="entry name" value="Sds3"/>
</dbReference>
<sequence length="473" mass="52852">MDAAERPNNPPEGAWNKTAASTIRDESSLSSSRRAKAPRQKTFPFRRTTPYKRSRSSQVSGPDDPIVGSSSVELPGMDASEVDRSSSPTHPSFSPSLLSPRAGRERSWDRLQGKGLMPVIPGTDIPMSPYKDSSSSGKEYDIEDLCRKKSLRKVLMVIQEDDKAENEAGKIPEKFLTPEALTKLGDRSKYTINLLDKLQKHFMVIREKLYRARYQGMDQGIEAVQKGDSPLLEQHMSKIQNICQDELRKAKDLQESRKESIELEYSNAAKAVWDTLDAEVARRQYGLKVRLVESMIKSECDFMQTQLRNIVSHWKEQSKTGDTSVRTVNGITINVDLEIPTEELMGDVWKLMKTSIRQKYWTKYLSPKAQAESEVGGRAVRAKAIQAALLQSQVSAVQSSGPHKLYYSVPHRSILKTFKNLRSDSMVAAASATPTASTSTIANDSELNFVDSPQSPSPPSNHRDPSFKLQDAT</sequence>
<keyword evidence="5" id="KW-0539">Nucleus</keyword>
<evidence type="ECO:0000256" key="2">
    <source>
        <dbReference type="ARBA" id="ARBA00022491"/>
    </source>
</evidence>
<evidence type="ECO:0000256" key="5">
    <source>
        <dbReference type="ARBA" id="ARBA00023242"/>
    </source>
</evidence>
<name>A0A1D1W097_RAMVA</name>
<comment type="caution">
    <text evidence="7">The sequence shown here is derived from an EMBL/GenBank/DDBJ whole genome shotgun (WGS) entry which is preliminary data.</text>
</comment>
<dbReference type="Pfam" id="PF08598">
    <property type="entry name" value="Sds3"/>
    <property type="match status" value="1"/>
</dbReference>
<feature type="compositionally biased region" description="Low complexity" evidence="6">
    <location>
        <begin position="432"/>
        <end position="442"/>
    </location>
</feature>
<dbReference type="OrthoDB" id="10068223at2759"/>
<keyword evidence="4" id="KW-0804">Transcription</keyword>
<evidence type="ECO:0000313" key="7">
    <source>
        <dbReference type="EMBL" id="GAV05528.1"/>
    </source>
</evidence>
<keyword evidence="3" id="KW-0805">Transcription regulation</keyword>
<proteinExistence type="predicted"/>
<keyword evidence="8" id="KW-1185">Reference proteome</keyword>
<gene>
    <name evidence="7" type="primary">RvY_15646-1</name>
    <name evidence="7" type="synonym">RvY_15646.1</name>
    <name evidence="7" type="ORF">RvY_15646</name>
</gene>
<accession>A0A1D1W097</accession>
<feature type="region of interest" description="Disordered" evidence="6">
    <location>
        <begin position="1"/>
        <end position="138"/>
    </location>
</feature>
<dbReference type="EMBL" id="BDGG01000012">
    <property type="protein sequence ID" value="GAV05528.1"/>
    <property type="molecule type" value="Genomic_DNA"/>
</dbReference>
<dbReference type="GO" id="GO:0010468">
    <property type="term" value="P:regulation of gene expression"/>
    <property type="evidence" value="ECO:0007669"/>
    <property type="project" value="UniProtKB-ARBA"/>
</dbReference>
<dbReference type="Proteomes" id="UP000186922">
    <property type="component" value="Unassembled WGS sequence"/>
</dbReference>
<evidence type="ECO:0000256" key="6">
    <source>
        <dbReference type="SAM" id="MobiDB-lite"/>
    </source>
</evidence>
<feature type="compositionally biased region" description="Low complexity" evidence="6">
    <location>
        <begin position="85"/>
        <end position="100"/>
    </location>
</feature>
<evidence type="ECO:0000256" key="1">
    <source>
        <dbReference type="ARBA" id="ARBA00004123"/>
    </source>
</evidence>
<feature type="compositionally biased region" description="Basic and acidic residues" evidence="6">
    <location>
        <begin position="102"/>
        <end position="112"/>
    </location>
</feature>
<feature type="compositionally biased region" description="Polar residues" evidence="6">
    <location>
        <begin position="443"/>
        <end position="454"/>
    </location>
</feature>
<reference evidence="7 8" key="1">
    <citation type="journal article" date="2016" name="Nat. Commun.">
        <title>Extremotolerant tardigrade genome and improved radiotolerance of human cultured cells by tardigrade-unique protein.</title>
        <authorList>
            <person name="Hashimoto T."/>
            <person name="Horikawa D.D."/>
            <person name="Saito Y."/>
            <person name="Kuwahara H."/>
            <person name="Kozuka-Hata H."/>
            <person name="Shin-I T."/>
            <person name="Minakuchi Y."/>
            <person name="Ohishi K."/>
            <person name="Motoyama A."/>
            <person name="Aizu T."/>
            <person name="Enomoto A."/>
            <person name="Kondo K."/>
            <person name="Tanaka S."/>
            <person name="Hara Y."/>
            <person name="Koshikawa S."/>
            <person name="Sagara H."/>
            <person name="Miura T."/>
            <person name="Yokobori S."/>
            <person name="Miyagawa K."/>
            <person name="Suzuki Y."/>
            <person name="Kubo T."/>
            <person name="Oyama M."/>
            <person name="Kohara Y."/>
            <person name="Fujiyama A."/>
            <person name="Arakawa K."/>
            <person name="Katayama T."/>
            <person name="Toyoda A."/>
            <person name="Kunieda T."/>
        </authorList>
    </citation>
    <scope>NUCLEOTIDE SEQUENCE [LARGE SCALE GENOMIC DNA]</scope>
    <source>
        <strain evidence="7 8">YOKOZUNA-1</strain>
    </source>
</reference>
<evidence type="ECO:0000256" key="4">
    <source>
        <dbReference type="ARBA" id="ARBA00023163"/>
    </source>
</evidence>
<keyword evidence="2" id="KW-0678">Repressor</keyword>
<evidence type="ECO:0000313" key="8">
    <source>
        <dbReference type="Proteomes" id="UP000186922"/>
    </source>
</evidence>
<dbReference type="AlphaFoldDB" id="A0A1D1W097"/>